<dbReference type="Proteomes" id="UP000198982">
    <property type="component" value="Unassembled WGS sequence"/>
</dbReference>
<evidence type="ECO:0000313" key="1">
    <source>
        <dbReference type="EMBL" id="SED37191.1"/>
    </source>
</evidence>
<proteinExistence type="predicted"/>
<keyword evidence="2" id="KW-1185">Reference proteome</keyword>
<name>A0A1H5A647_9PSED</name>
<protein>
    <submittedName>
        <fullName evidence="1">Uncharacterized protein</fullName>
    </submittedName>
</protein>
<evidence type="ECO:0000313" key="2">
    <source>
        <dbReference type="Proteomes" id="UP000198982"/>
    </source>
</evidence>
<dbReference type="EMBL" id="FNTJ01000003">
    <property type="protein sequence ID" value="SED37191.1"/>
    <property type="molecule type" value="Genomic_DNA"/>
</dbReference>
<reference evidence="2" key="1">
    <citation type="submission" date="2016-10" db="EMBL/GenBank/DDBJ databases">
        <authorList>
            <person name="Varghese N."/>
            <person name="Submissions S."/>
        </authorList>
    </citation>
    <scope>NUCLEOTIDE SEQUENCE [LARGE SCALE GENOMIC DNA]</scope>
    <source>
        <strain evidence="2">DSM 9751</strain>
    </source>
</reference>
<gene>
    <name evidence="1" type="ORF">SAMN05216178_6980</name>
</gene>
<sequence length="83" mass="9095">MPKVLQVPERRIAKDAGSENIGAAGEAVRCPECRTKGCDFCGGTGYRRICHKFDCHEHGCSFGTCSATKEEFQRDEARRNAGS</sequence>
<accession>A0A1H5A647</accession>
<organism evidence="1 2">
    <name type="scientific">Pseudomonas saponiphila</name>
    <dbReference type="NCBI Taxonomy" id="556534"/>
    <lineage>
        <taxon>Bacteria</taxon>
        <taxon>Pseudomonadati</taxon>
        <taxon>Pseudomonadota</taxon>
        <taxon>Gammaproteobacteria</taxon>
        <taxon>Pseudomonadales</taxon>
        <taxon>Pseudomonadaceae</taxon>
        <taxon>Pseudomonas</taxon>
    </lineage>
</organism>
<dbReference type="AlphaFoldDB" id="A0A1H5A647"/>